<proteinExistence type="predicted"/>
<reference evidence="1" key="2">
    <citation type="journal article" date="2015" name="Fish Shellfish Immunol.">
        <title>Early steps in the European eel (Anguilla anguilla)-Vibrio vulnificus interaction in the gills: Role of the RtxA13 toxin.</title>
        <authorList>
            <person name="Callol A."/>
            <person name="Pajuelo D."/>
            <person name="Ebbesson L."/>
            <person name="Teles M."/>
            <person name="MacKenzie S."/>
            <person name="Amaro C."/>
        </authorList>
    </citation>
    <scope>NUCLEOTIDE SEQUENCE</scope>
</reference>
<name>A0A0E9WGZ7_ANGAN</name>
<sequence>MTSWMQFRKPRMASHSKRSQRVVHPALFYNLGSSTHGTLHIPVELSQLCPPFFCPSLQEMHECSHSVPVTF</sequence>
<reference evidence="1" key="1">
    <citation type="submission" date="2014-11" db="EMBL/GenBank/DDBJ databases">
        <authorList>
            <person name="Amaro Gonzalez C."/>
        </authorList>
    </citation>
    <scope>NUCLEOTIDE SEQUENCE</scope>
</reference>
<organism evidence="1">
    <name type="scientific">Anguilla anguilla</name>
    <name type="common">European freshwater eel</name>
    <name type="synonym">Muraena anguilla</name>
    <dbReference type="NCBI Taxonomy" id="7936"/>
    <lineage>
        <taxon>Eukaryota</taxon>
        <taxon>Metazoa</taxon>
        <taxon>Chordata</taxon>
        <taxon>Craniata</taxon>
        <taxon>Vertebrata</taxon>
        <taxon>Euteleostomi</taxon>
        <taxon>Actinopterygii</taxon>
        <taxon>Neopterygii</taxon>
        <taxon>Teleostei</taxon>
        <taxon>Anguilliformes</taxon>
        <taxon>Anguillidae</taxon>
        <taxon>Anguilla</taxon>
    </lineage>
</organism>
<accession>A0A0E9WGZ7</accession>
<protein>
    <submittedName>
        <fullName evidence="1">Uncharacterized protein</fullName>
    </submittedName>
</protein>
<dbReference type="EMBL" id="GBXM01018903">
    <property type="protein sequence ID" value="JAH89674.1"/>
    <property type="molecule type" value="Transcribed_RNA"/>
</dbReference>
<dbReference type="AlphaFoldDB" id="A0A0E9WGZ7"/>
<evidence type="ECO:0000313" key="1">
    <source>
        <dbReference type="EMBL" id="JAH89674.1"/>
    </source>
</evidence>